<organism evidence="6 7">
    <name type="scientific">Protomyces lactucae-debilis</name>
    <dbReference type="NCBI Taxonomy" id="2754530"/>
    <lineage>
        <taxon>Eukaryota</taxon>
        <taxon>Fungi</taxon>
        <taxon>Dikarya</taxon>
        <taxon>Ascomycota</taxon>
        <taxon>Taphrinomycotina</taxon>
        <taxon>Taphrinomycetes</taxon>
        <taxon>Taphrinales</taxon>
        <taxon>Protomycetaceae</taxon>
        <taxon>Protomyces</taxon>
    </lineage>
</organism>
<dbReference type="InterPro" id="IPR036265">
    <property type="entry name" value="HIT-like_sf"/>
</dbReference>
<comment type="caution">
    <text evidence="6">The sequence shown here is derived from an EMBL/GenBank/DDBJ whole genome shotgun (WGS) entry which is preliminary data.</text>
</comment>
<dbReference type="PRINTS" id="PR00332">
    <property type="entry name" value="HISTRIAD"/>
</dbReference>
<feature type="compositionally biased region" description="Polar residues" evidence="4">
    <location>
        <begin position="311"/>
        <end position="331"/>
    </location>
</feature>
<evidence type="ECO:0000256" key="2">
    <source>
        <dbReference type="PIRSR" id="PIRSR601310-3"/>
    </source>
</evidence>
<sequence length="331" mass="36501">MSCPFCSIAQGKSDAYIIYENSSLMVLLDVMPITKGHILVIPRQHFPDLLSFPAELAREIGGALPAVSRALTQVLGGRNFNVLNNNGERAGQTVEHLHFHIVPRIEGANWDMFGRSTAYKTGGGHIRGEDLDDDEAAVLTASLKRALQRDLWHGRGLADDSTNHQSGHQSHIEHIALLLSGSAFVLSVLALPAAEPQVFGAPGRVPPQTGGNRNLGTYGSGRNGQVTTGPNPNPQINNREIDKKLQHLKTLYERTLNEHRKIDNREQRFDSDPLTRGKDDAQLSQTKQEDLRTHQQYNQLVQEVRAMGYTGTITPPTMKNVPHTQRTGAPR</sequence>
<feature type="region of interest" description="Disordered" evidence="4">
    <location>
        <begin position="262"/>
        <end position="292"/>
    </location>
</feature>
<dbReference type="Proteomes" id="UP000193685">
    <property type="component" value="Unassembled WGS sequence"/>
</dbReference>
<proteinExistence type="predicted"/>
<feature type="region of interest" description="Disordered" evidence="4">
    <location>
        <begin position="310"/>
        <end position="331"/>
    </location>
</feature>
<dbReference type="OrthoDB" id="1915375at2759"/>
<dbReference type="InterPro" id="IPR011146">
    <property type="entry name" value="HIT-like"/>
</dbReference>
<accession>A0A1Y2EXK5</accession>
<feature type="short sequence motif" description="Histidine triad motif" evidence="2 3">
    <location>
        <begin position="96"/>
        <end position="100"/>
    </location>
</feature>
<gene>
    <name evidence="6" type="ORF">BCR37DRAFT_415488</name>
</gene>
<evidence type="ECO:0000256" key="4">
    <source>
        <dbReference type="SAM" id="MobiDB-lite"/>
    </source>
</evidence>
<dbReference type="InterPro" id="IPR019808">
    <property type="entry name" value="Histidine_triad_CS"/>
</dbReference>
<feature type="domain" description="HIT" evidence="5">
    <location>
        <begin position="4"/>
        <end position="112"/>
    </location>
</feature>
<keyword evidence="7" id="KW-1185">Reference proteome</keyword>
<dbReference type="Pfam" id="PF01230">
    <property type="entry name" value="HIT"/>
    <property type="match status" value="1"/>
</dbReference>
<dbReference type="STRING" id="56484.A0A1Y2EXK5"/>
<dbReference type="InterPro" id="IPR001310">
    <property type="entry name" value="Histidine_triad_HIT"/>
</dbReference>
<dbReference type="PROSITE" id="PS51084">
    <property type="entry name" value="HIT_2"/>
    <property type="match status" value="1"/>
</dbReference>
<dbReference type="SUPFAM" id="SSF54197">
    <property type="entry name" value="HIT-like"/>
    <property type="match status" value="1"/>
</dbReference>
<feature type="compositionally biased region" description="Polar residues" evidence="4">
    <location>
        <begin position="223"/>
        <end position="238"/>
    </location>
</feature>
<dbReference type="RefSeq" id="XP_040722571.1">
    <property type="nucleotide sequence ID" value="XM_040872283.1"/>
</dbReference>
<evidence type="ECO:0000313" key="7">
    <source>
        <dbReference type="Proteomes" id="UP000193685"/>
    </source>
</evidence>
<dbReference type="PROSITE" id="PS00892">
    <property type="entry name" value="HIT_1"/>
    <property type="match status" value="1"/>
</dbReference>
<dbReference type="AlphaFoldDB" id="A0A1Y2EXK5"/>
<evidence type="ECO:0000256" key="1">
    <source>
        <dbReference type="PIRSR" id="PIRSR601310-1"/>
    </source>
</evidence>
<dbReference type="Gene3D" id="3.30.428.10">
    <property type="entry name" value="HIT-like"/>
    <property type="match status" value="1"/>
</dbReference>
<name>A0A1Y2EXK5_PROLT</name>
<feature type="active site" description="Tele-AMP-histidine intermediate" evidence="1">
    <location>
        <position position="98"/>
    </location>
</feature>
<dbReference type="EMBL" id="MCFI01000023">
    <property type="protein sequence ID" value="ORY76308.1"/>
    <property type="molecule type" value="Genomic_DNA"/>
</dbReference>
<dbReference type="GO" id="GO:0003824">
    <property type="term" value="F:catalytic activity"/>
    <property type="evidence" value="ECO:0007669"/>
    <property type="project" value="InterPro"/>
</dbReference>
<evidence type="ECO:0000256" key="3">
    <source>
        <dbReference type="PROSITE-ProRule" id="PRU00464"/>
    </source>
</evidence>
<dbReference type="PANTHER" id="PTHR46648:SF2">
    <property type="entry name" value="HIT DOMAIN-CONTAINING PROTEIN"/>
    <property type="match status" value="1"/>
</dbReference>
<feature type="region of interest" description="Disordered" evidence="4">
    <location>
        <begin position="201"/>
        <end position="238"/>
    </location>
</feature>
<dbReference type="GeneID" id="63788882"/>
<dbReference type="GO" id="GO:0009117">
    <property type="term" value="P:nucleotide metabolic process"/>
    <property type="evidence" value="ECO:0007669"/>
    <property type="project" value="TreeGrafter"/>
</dbReference>
<evidence type="ECO:0000313" key="6">
    <source>
        <dbReference type="EMBL" id="ORY76308.1"/>
    </source>
</evidence>
<protein>
    <submittedName>
        <fullName evidence="6">HIT-like domain-containing protein</fullName>
    </submittedName>
</protein>
<dbReference type="PANTHER" id="PTHR46648">
    <property type="entry name" value="HIT FAMILY PROTEIN 1"/>
    <property type="match status" value="1"/>
</dbReference>
<reference evidence="6 7" key="1">
    <citation type="submission" date="2016-07" db="EMBL/GenBank/DDBJ databases">
        <title>Pervasive Adenine N6-methylation of Active Genes in Fungi.</title>
        <authorList>
            <consortium name="DOE Joint Genome Institute"/>
            <person name="Mondo S.J."/>
            <person name="Dannebaum R.O."/>
            <person name="Kuo R.C."/>
            <person name="Labutti K."/>
            <person name="Haridas S."/>
            <person name="Kuo A."/>
            <person name="Salamov A."/>
            <person name="Ahrendt S.R."/>
            <person name="Lipzen A."/>
            <person name="Sullivan W."/>
            <person name="Andreopoulos W.B."/>
            <person name="Clum A."/>
            <person name="Lindquist E."/>
            <person name="Daum C."/>
            <person name="Ramamoorthy G.K."/>
            <person name="Gryganskyi A."/>
            <person name="Culley D."/>
            <person name="Magnuson J.K."/>
            <person name="James T.Y."/>
            <person name="O'Malley M.A."/>
            <person name="Stajich J.E."/>
            <person name="Spatafora J.W."/>
            <person name="Visel A."/>
            <person name="Grigoriev I.V."/>
        </authorList>
    </citation>
    <scope>NUCLEOTIDE SEQUENCE [LARGE SCALE GENOMIC DNA]</scope>
    <source>
        <strain evidence="6 7">12-1054</strain>
    </source>
</reference>
<evidence type="ECO:0000259" key="5">
    <source>
        <dbReference type="PROSITE" id="PS51084"/>
    </source>
</evidence>